<dbReference type="Gene3D" id="3.30.420.110">
    <property type="entry name" value="MutS, connector domain"/>
    <property type="match status" value="1"/>
</dbReference>
<dbReference type="SMART" id="SM00533">
    <property type="entry name" value="MUTSd"/>
    <property type="match status" value="1"/>
</dbReference>
<dbReference type="GO" id="GO:0005524">
    <property type="term" value="F:ATP binding"/>
    <property type="evidence" value="ECO:0007669"/>
    <property type="project" value="UniProtKB-KW"/>
</dbReference>
<proteinExistence type="inferred from homology"/>
<dbReference type="SUPFAM" id="SSF55271">
    <property type="entry name" value="DNA repair protein MutS, domain I"/>
    <property type="match status" value="1"/>
</dbReference>
<dbReference type="GO" id="GO:0043504">
    <property type="term" value="P:mitochondrial DNA repair"/>
    <property type="evidence" value="ECO:0007669"/>
    <property type="project" value="TreeGrafter"/>
</dbReference>
<dbReference type="InterPro" id="IPR017261">
    <property type="entry name" value="DNA_mismatch_repair_MutS/MSH"/>
</dbReference>
<evidence type="ECO:0000256" key="1">
    <source>
        <dbReference type="ARBA" id="ARBA00006271"/>
    </source>
</evidence>
<keyword evidence="5" id="KW-0227">DNA damage</keyword>
<protein>
    <recommendedName>
        <fullName evidence="2">DNA mismatch repair protein MSH3</fullName>
    </recommendedName>
    <alternativeName>
        <fullName evidence="3">DNA mismatch repair protein msh3</fullName>
    </alternativeName>
</protein>
<dbReference type="GO" id="GO:0030983">
    <property type="term" value="F:mismatched DNA binding"/>
    <property type="evidence" value="ECO:0007669"/>
    <property type="project" value="InterPro"/>
</dbReference>
<evidence type="ECO:0000256" key="4">
    <source>
        <dbReference type="ARBA" id="ARBA00022741"/>
    </source>
</evidence>
<dbReference type="GO" id="GO:0140664">
    <property type="term" value="F:ATP-dependent DNA damage sensor activity"/>
    <property type="evidence" value="ECO:0007669"/>
    <property type="project" value="InterPro"/>
</dbReference>
<dbReference type="SUPFAM" id="SSF48334">
    <property type="entry name" value="DNA repair protein MutS, domain III"/>
    <property type="match status" value="1"/>
</dbReference>
<dbReference type="Gene3D" id="3.40.1170.10">
    <property type="entry name" value="DNA repair protein MutS, domain I"/>
    <property type="match status" value="1"/>
</dbReference>
<name>A0AAN8F5W8_9EURO</name>
<dbReference type="InterPro" id="IPR036678">
    <property type="entry name" value="MutS_con_dom_sf"/>
</dbReference>
<evidence type="ECO:0000256" key="7">
    <source>
        <dbReference type="ARBA" id="ARBA00023125"/>
    </source>
</evidence>
<evidence type="ECO:0000256" key="9">
    <source>
        <dbReference type="ARBA" id="ARBA00025373"/>
    </source>
</evidence>
<dbReference type="InterPro" id="IPR007696">
    <property type="entry name" value="DNA_mismatch_repair_MutS_core"/>
</dbReference>
<keyword evidence="8" id="KW-0234">DNA repair</keyword>
<dbReference type="Gene3D" id="3.40.50.300">
    <property type="entry name" value="P-loop containing nucleotide triphosphate hydrolases"/>
    <property type="match status" value="1"/>
</dbReference>
<dbReference type="Proteomes" id="UP001316803">
    <property type="component" value="Unassembled WGS sequence"/>
</dbReference>
<evidence type="ECO:0000256" key="11">
    <source>
        <dbReference type="SAM" id="MobiDB-lite"/>
    </source>
</evidence>
<dbReference type="GO" id="GO:0005634">
    <property type="term" value="C:nucleus"/>
    <property type="evidence" value="ECO:0007669"/>
    <property type="project" value="TreeGrafter"/>
</dbReference>
<comment type="function">
    <text evidence="9">Component of the post-replicative DNA mismatch repair system (MMR). Heterodimerizes with MSH2 to form MutS beta, which binds to DNA mismatches thereby initiating DNA repair. MSH3 provides substrate-binding and substrate specificity to the complex. When bound, the MutS beta heterodimer bends the DNA helix and shields approximately 20 base pairs. Acts mainly to repair insertion-deletion loops (IDLs) from 2 to 13 nucleotides in size, but can also repair base-base and single insertion-deletion mismatches that occur during replication. After mismatch binding, forms a ternary complex with the MutL alpha heterodimer, which is thought to be responsible for directing the downstream MMR events, including strand discrimination, excision, and resynthesis. ATP binding and hydrolysis play a pivotal role in mismatch repair functions.</text>
</comment>
<evidence type="ECO:0000256" key="3">
    <source>
        <dbReference type="ARBA" id="ARBA00022151"/>
    </source>
</evidence>
<dbReference type="InterPro" id="IPR016151">
    <property type="entry name" value="DNA_mismatch_repair_MutS_N"/>
</dbReference>
<comment type="similarity">
    <text evidence="1">Belongs to the DNA mismatch repair MutS family.</text>
</comment>
<keyword evidence="6" id="KW-0067">ATP-binding</keyword>
<dbReference type="GO" id="GO:0005739">
    <property type="term" value="C:mitochondrion"/>
    <property type="evidence" value="ECO:0007669"/>
    <property type="project" value="TreeGrafter"/>
</dbReference>
<dbReference type="PROSITE" id="PS00486">
    <property type="entry name" value="DNA_MISMATCH_REPAIR_2"/>
    <property type="match status" value="1"/>
</dbReference>
<comment type="subunit">
    <text evidence="10">Heterodimer consisting of MSH2-MSH3 (MutS beta). Forms a ternary complex with MutL alpha (MLH1-PMS1).</text>
</comment>
<reference evidence="13 14" key="1">
    <citation type="submission" date="2022-12" db="EMBL/GenBank/DDBJ databases">
        <title>Genomic features and morphological characterization of a novel Knufia sp. strain isolated from spacecraft assembly facility.</title>
        <authorList>
            <person name="Teixeira M."/>
            <person name="Chander A.M."/>
            <person name="Stajich J.E."/>
            <person name="Venkateswaran K."/>
        </authorList>
    </citation>
    <scope>NUCLEOTIDE SEQUENCE [LARGE SCALE GENOMIC DNA]</scope>
    <source>
        <strain evidence="13 14">FJI-L2-BK-P2</strain>
    </source>
</reference>
<dbReference type="Pfam" id="PF05192">
    <property type="entry name" value="MutS_III"/>
    <property type="match status" value="1"/>
</dbReference>
<keyword evidence="14" id="KW-1185">Reference proteome</keyword>
<dbReference type="Pfam" id="PF05188">
    <property type="entry name" value="MutS_II"/>
    <property type="match status" value="1"/>
</dbReference>
<dbReference type="AlphaFoldDB" id="A0AAN8F5W8"/>
<evidence type="ECO:0000259" key="12">
    <source>
        <dbReference type="PROSITE" id="PS00486"/>
    </source>
</evidence>
<dbReference type="PIRSF" id="PIRSF037677">
    <property type="entry name" value="DNA_mis_repair_Msh6"/>
    <property type="match status" value="1"/>
</dbReference>
<dbReference type="SUPFAM" id="SSF52540">
    <property type="entry name" value="P-loop containing nucleoside triphosphate hydrolases"/>
    <property type="match status" value="1"/>
</dbReference>
<dbReference type="Pfam" id="PF00488">
    <property type="entry name" value="MutS_V"/>
    <property type="match status" value="1"/>
</dbReference>
<dbReference type="EMBL" id="JAKLMC020000003">
    <property type="protein sequence ID" value="KAK5957358.1"/>
    <property type="molecule type" value="Genomic_DNA"/>
</dbReference>
<accession>A0AAN8F5W8</accession>
<comment type="caution">
    <text evidence="13">The sequence shown here is derived from an EMBL/GenBank/DDBJ whole genome shotgun (WGS) entry which is preliminary data.</text>
</comment>
<evidence type="ECO:0000313" key="13">
    <source>
        <dbReference type="EMBL" id="KAK5957358.1"/>
    </source>
</evidence>
<evidence type="ECO:0000256" key="2">
    <source>
        <dbReference type="ARBA" id="ARBA00019000"/>
    </source>
</evidence>
<dbReference type="Pfam" id="PF01624">
    <property type="entry name" value="MutS_I"/>
    <property type="match status" value="1"/>
</dbReference>
<dbReference type="InterPro" id="IPR007695">
    <property type="entry name" value="DNA_mismatch_repair_MutS-lik_N"/>
</dbReference>
<dbReference type="Gene3D" id="1.10.1420.10">
    <property type="match status" value="1"/>
</dbReference>
<feature type="region of interest" description="Disordered" evidence="11">
    <location>
        <begin position="532"/>
        <end position="554"/>
    </location>
</feature>
<evidence type="ECO:0000256" key="8">
    <source>
        <dbReference type="ARBA" id="ARBA00023204"/>
    </source>
</evidence>
<feature type="domain" description="DNA mismatch repair proteins mutS family" evidence="12">
    <location>
        <begin position="849"/>
        <end position="865"/>
    </location>
</feature>
<evidence type="ECO:0000256" key="5">
    <source>
        <dbReference type="ARBA" id="ARBA00022763"/>
    </source>
</evidence>
<dbReference type="InterPro" id="IPR045076">
    <property type="entry name" value="MutS"/>
</dbReference>
<evidence type="ECO:0000256" key="10">
    <source>
        <dbReference type="ARBA" id="ARBA00025902"/>
    </source>
</evidence>
<dbReference type="InterPro" id="IPR027417">
    <property type="entry name" value="P-loop_NTPase"/>
</dbReference>
<keyword evidence="4" id="KW-0547">Nucleotide-binding</keyword>
<dbReference type="PANTHER" id="PTHR11361">
    <property type="entry name" value="DNA MISMATCH REPAIR PROTEIN MUTS FAMILY MEMBER"/>
    <property type="match status" value="1"/>
</dbReference>
<organism evidence="13 14">
    <name type="scientific">Knufia fluminis</name>
    <dbReference type="NCBI Taxonomy" id="191047"/>
    <lineage>
        <taxon>Eukaryota</taxon>
        <taxon>Fungi</taxon>
        <taxon>Dikarya</taxon>
        <taxon>Ascomycota</taxon>
        <taxon>Pezizomycotina</taxon>
        <taxon>Eurotiomycetes</taxon>
        <taxon>Chaetothyriomycetidae</taxon>
        <taxon>Chaetothyriales</taxon>
        <taxon>Trichomeriaceae</taxon>
        <taxon>Knufia</taxon>
    </lineage>
</organism>
<sequence length="969" mass="109567">MFAVRHHVNTLRARRPTIIRGRSLWHEYQFTPSPQPRQWRCFSARGGSAAKRVSKKQTKELKQGAIQGEPLPPADKEELRQETLTQVVRNCMRKFPNCVVLTRVGNFYELYHEHADDYAPKLGLRLAAKGKDGISMAGFPYMHLDKYLKALVQDLDKHVAICEEFPEYHNGKLQTPIPRRVSRVVTPGTLIDEEFVEQDKNNFLLSIHLSSHDDQSSTRSASAKQREERDTSLGLAWIDISTGEFFIQTAARATLSSALLRIGATEVVLSSSISADVREEIASCLGLTVERLTSPVTTLDETQKDWWIERLDQPLSDQDRSQVTAQEMSASQQLFDYIDRHLLELKLKPMRPQRREQRDTMAIDRSSIRGLELLKTSRDGLGKGSLFHTVHKTVTKGGSRLLRERLLYPSITPDEIEHRLDLVSAFIASQDLHQAIIAHLRKLFDMHRIAQKFALGRGDAEDLLCLANTFSRIQEIVQLLDPYSQSNDARGRALQNLLSRLDLEGPEHMSDQIRRSIDEQGVVSWLTRAEEEAAADSSEAPDAEATESGFDTIVGEDVRRSGSTRFTGAKAQKGDPWVMQRNASSELETLHQQFESLFQEKDVLQENLREQLSAPKLVLRFDSKYGHICQTTRTKGFNEDALEELGASMVGNLKTVKSFYLSKWTTLGRQMDSLEFEIRQEEQRIFQGLRQLVVDNLVSLRQNAAVVDELDVATSFASLAIEEGWIRPIITTRTSHRIVGGRHPTVKLGLQEKGQSFVSNDLYLDKKERAWLITGPNMAGKSTFLRQNALITILAQIGCYVPAEYAEIGIVDKIFSRIGAADDLFRNESTFMVEMLETASILRDATDRSFVIMDEVGRGTAPEDGTAVAYASLHHLYNINQCRTLFATHFHDLADKTQDWPQLAQYCTDLYEDDAGSFTFVHKLRRGVNRKSHALRVAKMAGLPPSALDIAHQMLAERKKHKLDVHTEP</sequence>
<dbReference type="InterPro" id="IPR000432">
    <property type="entry name" value="DNA_mismatch_repair_MutS_C"/>
</dbReference>
<keyword evidence="7" id="KW-0238">DNA-binding</keyword>
<dbReference type="InterPro" id="IPR007860">
    <property type="entry name" value="DNA_mmatch_repair_MutS_con_dom"/>
</dbReference>
<dbReference type="SUPFAM" id="SSF53150">
    <property type="entry name" value="DNA repair protein MutS, domain II"/>
    <property type="match status" value="1"/>
</dbReference>
<dbReference type="PANTHER" id="PTHR11361:SF34">
    <property type="entry name" value="DNA MISMATCH REPAIR PROTEIN MSH1, MITOCHONDRIAL"/>
    <property type="match status" value="1"/>
</dbReference>
<dbReference type="FunFam" id="3.40.50.300:FF:001238">
    <property type="entry name" value="DNA mismatch repair protein"/>
    <property type="match status" value="1"/>
</dbReference>
<gene>
    <name evidence="13" type="primary">msh1</name>
    <name evidence="13" type="ORF">OHC33_001731</name>
</gene>
<dbReference type="SMART" id="SM00534">
    <property type="entry name" value="MUTSac"/>
    <property type="match status" value="1"/>
</dbReference>
<dbReference type="GO" id="GO:0006298">
    <property type="term" value="P:mismatch repair"/>
    <property type="evidence" value="ECO:0007669"/>
    <property type="project" value="InterPro"/>
</dbReference>
<dbReference type="InterPro" id="IPR036187">
    <property type="entry name" value="DNA_mismatch_repair_MutS_sf"/>
</dbReference>
<evidence type="ECO:0000256" key="6">
    <source>
        <dbReference type="ARBA" id="ARBA00022840"/>
    </source>
</evidence>
<evidence type="ECO:0000313" key="14">
    <source>
        <dbReference type="Proteomes" id="UP001316803"/>
    </source>
</evidence>